<dbReference type="PROSITE" id="PS51898">
    <property type="entry name" value="TYR_RECOMBINASE"/>
    <property type="match status" value="1"/>
</dbReference>
<dbReference type="RefSeq" id="WP_172125696.1">
    <property type="nucleotide sequence ID" value="NZ_CP042652.1"/>
</dbReference>
<organism evidence="5 6">
    <name type="scientific">Arcobacter acticola</name>
    <dbReference type="NCBI Taxonomy" id="1849015"/>
    <lineage>
        <taxon>Bacteria</taxon>
        <taxon>Pseudomonadati</taxon>
        <taxon>Campylobacterota</taxon>
        <taxon>Epsilonproteobacteria</taxon>
        <taxon>Campylobacterales</taxon>
        <taxon>Arcobacteraceae</taxon>
        <taxon>Arcobacter</taxon>
    </lineage>
</organism>
<evidence type="ECO:0000256" key="1">
    <source>
        <dbReference type="ARBA" id="ARBA00008857"/>
    </source>
</evidence>
<dbReference type="GO" id="GO:0003677">
    <property type="term" value="F:DNA binding"/>
    <property type="evidence" value="ECO:0007669"/>
    <property type="project" value="UniProtKB-KW"/>
</dbReference>
<dbReference type="SUPFAM" id="SSF56349">
    <property type="entry name" value="DNA breaking-rejoining enzymes"/>
    <property type="match status" value="1"/>
</dbReference>
<evidence type="ECO:0000256" key="2">
    <source>
        <dbReference type="ARBA" id="ARBA00023125"/>
    </source>
</evidence>
<dbReference type="AlphaFoldDB" id="A0A6M8EUW8"/>
<dbReference type="InterPro" id="IPR050090">
    <property type="entry name" value="Tyrosine_recombinase_XerCD"/>
</dbReference>
<dbReference type="Gene3D" id="1.10.150.130">
    <property type="match status" value="1"/>
</dbReference>
<dbReference type="InterPro" id="IPR011010">
    <property type="entry name" value="DNA_brk_join_enz"/>
</dbReference>
<evidence type="ECO:0000259" key="4">
    <source>
        <dbReference type="PROSITE" id="PS51898"/>
    </source>
</evidence>
<keyword evidence="6" id="KW-1185">Reference proteome</keyword>
<dbReference type="InterPro" id="IPR013762">
    <property type="entry name" value="Integrase-like_cat_sf"/>
</dbReference>
<evidence type="ECO:0000313" key="5">
    <source>
        <dbReference type="EMBL" id="QKE28267.1"/>
    </source>
</evidence>
<reference evidence="5 6" key="1">
    <citation type="submission" date="2019-08" db="EMBL/GenBank/DDBJ databases">
        <title>Complete genome sequence of Arcobacter acticola.</title>
        <authorList>
            <person name="Miller W."/>
        </authorList>
    </citation>
    <scope>NUCLEOTIDE SEQUENCE [LARGE SCALE GENOMIC DNA]</scope>
    <source>
        <strain evidence="5 6">KCTC 52212</strain>
    </source>
</reference>
<dbReference type="PANTHER" id="PTHR30349:SF64">
    <property type="entry name" value="PROPHAGE INTEGRASE INTD-RELATED"/>
    <property type="match status" value="1"/>
</dbReference>
<dbReference type="Gene3D" id="1.10.443.10">
    <property type="entry name" value="Intergrase catalytic core"/>
    <property type="match status" value="1"/>
</dbReference>
<dbReference type="EMBL" id="CP042652">
    <property type="protein sequence ID" value="QKE28267.1"/>
    <property type="molecule type" value="Genomic_DNA"/>
</dbReference>
<dbReference type="Proteomes" id="UP000503483">
    <property type="component" value="Chromosome"/>
</dbReference>
<evidence type="ECO:0000313" key="6">
    <source>
        <dbReference type="Proteomes" id="UP000503483"/>
    </source>
</evidence>
<keyword evidence="3" id="KW-0233">DNA recombination</keyword>
<evidence type="ECO:0000256" key="3">
    <source>
        <dbReference type="ARBA" id="ARBA00023172"/>
    </source>
</evidence>
<dbReference type="PANTHER" id="PTHR30349">
    <property type="entry name" value="PHAGE INTEGRASE-RELATED"/>
    <property type="match status" value="1"/>
</dbReference>
<dbReference type="KEGG" id="paco:AACT_1077"/>
<accession>A0A6M8EUW8</accession>
<dbReference type="GO" id="GO:0015074">
    <property type="term" value="P:DNA integration"/>
    <property type="evidence" value="ECO:0007669"/>
    <property type="project" value="InterPro"/>
</dbReference>
<name>A0A6M8EUW8_9BACT</name>
<sequence>MKLIKTEVKGFSYVENKNGITYYFTYREPSAKHSKRKKILKCNEHNNKNLQNAISIKDNILKDSKIKTVLKDNTFNSLDFQNLSNYNENLEEGIVMNDFKINELFDVWHKKRYTKKYRQLKETYAGISEEQFSNDKIIQKKLYSVKKMNLIFDKNVRNSTIGIKKYEELKRKDITTYFENELNQELSYTTKYNIIQTLKNMINSFRRDEYITIDNVFEKVRIPRQQRQRTRILSPEEIELLLKECKKYNKVQYKKIWRYNQEVKIKIPPNYNIYTAVYLAVITAGRSSTVLTIRKKDIDLKSKTIELVNHKRNNHKYKIPLSDDAAKWFEKKLKYYEDDEYLVRYYKRQKDIYTPLAAIPKIIYKIMDELFNQNVNKRTLDGKDSCVNFHTIRRSIATNLAIADFDIYKIKKLLDHNKVDTTELYLNLSYQDYKKDLSIWQNELFKGFKQNNEVKITDNGIKIEDNISDLKQKLIKSILAISGQEDDEMVKLVLETLNENELKNKLLEKI</sequence>
<dbReference type="InterPro" id="IPR002104">
    <property type="entry name" value="Integrase_catalytic"/>
</dbReference>
<dbReference type="GO" id="GO:0006310">
    <property type="term" value="P:DNA recombination"/>
    <property type="evidence" value="ECO:0007669"/>
    <property type="project" value="UniProtKB-KW"/>
</dbReference>
<feature type="domain" description="Tyr recombinase" evidence="4">
    <location>
        <begin position="228"/>
        <end position="438"/>
    </location>
</feature>
<dbReference type="Pfam" id="PF00589">
    <property type="entry name" value="Phage_integrase"/>
    <property type="match status" value="1"/>
</dbReference>
<gene>
    <name evidence="5" type="ORF">AACT_1077</name>
</gene>
<dbReference type="InterPro" id="IPR010998">
    <property type="entry name" value="Integrase_recombinase_N"/>
</dbReference>
<keyword evidence="2" id="KW-0238">DNA-binding</keyword>
<proteinExistence type="inferred from homology"/>
<protein>
    <submittedName>
        <fullName evidence="5">Site-specific tyrosine recombinase, phage integrase family (INT_Rci_Hp1_C domain)</fullName>
    </submittedName>
</protein>
<comment type="similarity">
    <text evidence="1">Belongs to the 'phage' integrase family.</text>
</comment>